<sequence length="252" mass="28245">MAAVDWYGPLIDLKDAGSHIGSYVQLLMIKALYGRRLMRIVVQVGDNTCPYFTVSLWQKQMGSTVSAGDIVLLQNFRISEFCGIVEALTIQYSSLMHLVHSQELVAAKDVEEVVACCRFGGPTKDKMKLVVQWARQTQATLLRNLNHMHLCPVMEVGVSNGRQLKNWKLSAKSKSRECLSISEVSFLRESCSVSFYGNIGEIFLPCNSKPASEFRREKLFIGKRLFVMADDKIGDDLICSGCKYCGSPMKLR</sequence>
<proteinExistence type="predicted"/>
<name>W1NJ73_AMBTC</name>
<dbReference type="PANTHER" id="PTHR38542:SF2">
    <property type="entry name" value="REPLICATION FACTOR A C-TERMINAL DOMAIN-CONTAINING PROTEIN"/>
    <property type="match status" value="1"/>
</dbReference>
<keyword evidence="2" id="KW-1185">Reference proteome</keyword>
<dbReference type="PANTHER" id="PTHR38542">
    <property type="entry name" value="OS04G0450500 PROTEIN"/>
    <property type="match status" value="1"/>
</dbReference>
<dbReference type="HOGENOM" id="CLU_057940_0_0_1"/>
<gene>
    <name evidence="1" type="ORF">AMTR_s00008p00040610</name>
</gene>
<dbReference type="Proteomes" id="UP000017836">
    <property type="component" value="Unassembled WGS sequence"/>
</dbReference>
<dbReference type="Gramene" id="ERM95264">
    <property type="protein sequence ID" value="ERM95264"/>
    <property type="gene ID" value="AMTR_s00008p00040610"/>
</dbReference>
<organism evidence="1 2">
    <name type="scientific">Amborella trichopoda</name>
    <dbReference type="NCBI Taxonomy" id="13333"/>
    <lineage>
        <taxon>Eukaryota</taxon>
        <taxon>Viridiplantae</taxon>
        <taxon>Streptophyta</taxon>
        <taxon>Embryophyta</taxon>
        <taxon>Tracheophyta</taxon>
        <taxon>Spermatophyta</taxon>
        <taxon>Magnoliopsida</taxon>
        <taxon>Amborellales</taxon>
        <taxon>Amborellaceae</taxon>
        <taxon>Amborella</taxon>
    </lineage>
</organism>
<dbReference type="eggNOG" id="ENOG502QR6N">
    <property type="taxonomic scope" value="Eukaryota"/>
</dbReference>
<protein>
    <submittedName>
        <fullName evidence="1">Uncharacterized protein</fullName>
    </submittedName>
</protein>
<dbReference type="OMA" id="FRISEFC"/>
<reference evidence="2" key="1">
    <citation type="journal article" date="2013" name="Science">
        <title>The Amborella genome and the evolution of flowering plants.</title>
        <authorList>
            <consortium name="Amborella Genome Project"/>
        </authorList>
    </citation>
    <scope>NUCLEOTIDE SEQUENCE [LARGE SCALE GENOMIC DNA]</scope>
</reference>
<dbReference type="AlphaFoldDB" id="W1NJ73"/>
<evidence type="ECO:0000313" key="1">
    <source>
        <dbReference type="EMBL" id="ERM95264.1"/>
    </source>
</evidence>
<evidence type="ECO:0000313" key="2">
    <source>
        <dbReference type="Proteomes" id="UP000017836"/>
    </source>
</evidence>
<accession>W1NJ73</accession>
<dbReference type="EMBL" id="KI397486">
    <property type="protein sequence ID" value="ERM95264.1"/>
    <property type="molecule type" value="Genomic_DNA"/>
</dbReference>